<dbReference type="KEGG" id="mas:Mahau_0298"/>
<dbReference type="STRING" id="697281.Mahau_0298"/>
<dbReference type="RefSeq" id="WP_013779948.1">
    <property type="nucleotide sequence ID" value="NC_015520.1"/>
</dbReference>
<keyword evidence="1" id="KW-1133">Transmembrane helix</keyword>
<dbReference type="eggNOG" id="ENOG5033NRZ">
    <property type="taxonomic scope" value="Bacteria"/>
</dbReference>
<proteinExistence type="predicted"/>
<organism evidence="2 3">
    <name type="scientific">Mahella australiensis (strain DSM 15567 / CIP 107919 / 50-1 BON)</name>
    <dbReference type="NCBI Taxonomy" id="697281"/>
    <lineage>
        <taxon>Bacteria</taxon>
        <taxon>Bacillati</taxon>
        <taxon>Bacillota</taxon>
        <taxon>Clostridia</taxon>
        <taxon>Thermoanaerobacterales</taxon>
        <taxon>Thermoanaerobacterales Family IV. Incertae Sedis</taxon>
        <taxon>Mahella</taxon>
    </lineage>
</organism>
<protein>
    <submittedName>
        <fullName evidence="2">Uncharacterized protein</fullName>
    </submittedName>
</protein>
<keyword evidence="1" id="KW-0812">Transmembrane</keyword>
<sequence length="185" mass="19596">MEFDFRKGSGGRKLGRTFCFALLGIAALYNPLDPLNLSAITMGAAVGLLFGSVFRSFLITFIGLFNKSLKKDMGKQAVAYAVDRGMLFLFPFVIMAAVATFYLNWSMTAVFVSAGIMAVGTAAALEVAKLKGASELKNTIASGIVSYVFSFAWTLTIPIVAKAPAYLGGALKLLHSFLESGGGLP</sequence>
<dbReference type="AlphaFoldDB" id="F3ZX66"/>
<feature type="transmembrane region" description="Helical" evidence="1">
    <location>
        <begin position="44"/>
        <end position="65"/>
    </location>
</feature>
<dbReference type="Proteomes" id="UP000008457">
    <property type="component" value="Chromosome"/>
</dbReference>
<evidence type="ECO:0000313" key="3">
    <source>
        <dbReference type="Proteomes" id="UP000008457"/>
    </source>
</evidence>
<feature type="transmembrane region" description="Helical" evidence="1">
    <location>
        <begin position="14"/>
        <end position="32"/>
    </location>
</feature>
<reference evidence="2 3" key="2">
    <citation type="journal article" date="2011" name="Stand. Genomic Sci.">
        <title>Complete genome sequence of Mahella australiensis type strain (50-1 BON).</title>
        <authorList>
            <person name="Sikorski J."/>
            <person name="Teshima H."/>
            <person name="Nolan M."/>
            <person name="Lucas S."/>
            <person name="Hammon N."/>
            <person name="Deshpande S."/>
            <person name="Cheng J.F."/>
            <person name="Pitluck S."/>
            <person name="Liolios K."/>
            <person name="Pagani I."/>
            <person name="Ivanova N."/>
            <person name="Huntemann M."/>
            <person name="Mavromatis K."/>
            <person name="Ovchinikova G."/>
            <person name="Pati A."/>
            <person name="Tapia R."/>
            <person name="Han C."/>
            <person name="Goodwin L."/>
            <person name="Chen A."/>
            <person name="Palaniappan K."/>
            <person name="Land M."/>
            <person name="Hauser L."/>
            <person name="Ngatchou-Djao O.D."/>
            <person name="Rohde M."/>
            <person name="Pukall R."/>
            <person name="Spring S."/>
            <person name="Abt B."/>
            <person name="Goker M."/>
            <person name="Detter J.C."/>
            <person name="Woyke T."/>
            <person name="Bristow J."/>
            <person name="Markowitz V."/>
            <person name="Hugenholtz P."/>
            <person name="Eisen J.A."/>
            <person name="Kyrpides N.C."/>
            <person name="Klenk H.P."/>
            <person name="Lapidus A."/>
        </authorList>
    </citation>
    <scope>NUCLEOTIDE SEQUENCE [LARGE SCALE GENOMIC DNA]</scope>
    <source>
        <strain evidence="3">DSM 15567 / CIP 107919 / 50-1 BON</strain>
    </source>
</reference>
<reference evidence="3" key="1">
    <citation type="submission" date="2010-11" db="EMBL/GenBank/DDBJ databases">
        <title>The complete genome of Mahella australiensis DSM 15567.</title>
        <authorList>
            <consortium name="US DOE Joint Genome Institute (JGI-PGF)"/>
            <person name="Lucas S."/>
            <person name="Copeland A."/>
            <person name="Lapidus A."/>
            <person name="Bruce D."/>
            <person name="Goodwin L."/>
            <person name="Pitluck S."/>
            <person name="Kyrpides N."/>
            <person name="Mavromatis K."/>
            <person name="Pagani I."/>
            <person name="Ivanova N."/>
            <person name="Teshima H."/>
            <person name="Brettin T."/>
            <person name="Detter J.C."/>
            <person name="Han C."/>
            <person name="Tapia R."/>
            <person name="Land M."/>
            <person name="Hauser L."/>
            <person name="Markowitz V."/>
            <person name="Cheng J.-F."/>
            <person name="Hugenholtz P."/>
            <person name="Woyke T."/>
            <person name="Wu D."/>
            <person name="Spring S."/>
            <person name="Pukall R."/>
            <person name="Steenblock K."/>
            <person name="Schneider S."/>
            <person name="Klenk H.-P."/>
            <person name="Eisen J.A."/>
        </authorList>
    </citation>
    <scope>NUCLEOTIDE SEQUENCE [LARGE SCALE GENOMIC DNA]</scope>
    <source>
        <strain evidence="3">DSM 15567 / CIP 107919 / 50-1 BON</strain>
    </source>
</reference>
<feature type="transmembrane region" description="Helical" evidence="1">
    <location>
        <begin position="140"/>
        <end position="161"/>
    </location>
</feature>
<evidence type="ECO:0000313" key="2">
    <source>
        <dbReference type="EMBL" id="AEE95515.1"/>
    </source>
</evidence>
<evidence type="ECO:0000256" key="1">
    <source>
        <dbReference type="SAM" id="Phobius"/>
    </source>
</evidence>
<gene>
    <name evidence="2" type="ordered locus">Mahau_0298</name>
</gene>
<name>F3ZX66_MAHA5</name>
<dbReference type="EMBL" id="CP002360">
    <property type="protein sequence ID" value="AEE95515.1"/>
    <property type="molecule type" value="Genomic_DNA"/>
</dbReference>
<feature type="transmembrane region" description="Helical" evidence="1">
    <location>
        <begin position="86"/>
        <end position="103"/>
    </location>
</feature>
<feature type="transmembrane region" description="Helical" evidence="1">
    <location>
        <begin position="109"/>
        <end position="128"/>
    </location>
</feature>
<keyword evidence="3" id="KW-1185">Reference proteome</keyword>
<keyword evidence="1" id="KW-0472">Membrane</keyword>
<dbReference type="OrthoDB" id="2080757at2"/>
<dbReference type="HOGENOM" id="CLU_1459660_0_0_9"/>
<accession>F3ZX66</accession>